<dbReference type="RefSeq" id="XP_043058913.1">
    <property type="nucleotide sequence ID" value="XM_043204062.1"/>
</dbReference>
<organism evidence="2 3">
    <name type="scientific">Pichia angusta</name>
    <name type="common">Yeast</name>
    <name type="synonym">Hansenula polymorpha</name>
    <dbReference type="NCBI Taxonomy" id="870730"/>
    <lineage>
        <taxon>Eukaryota</taxon>
        <taxon>Fungi</taxon>
        <taxon>Dikarya</taxon>
        <taxon>Ascomycota</taxon>
        <taxon>Saccharomycotina</taxon>
        <taxon>Pichiomycetes</taxon>
        <taxon>Pichiales</taxon>
        <taxon>Pichiaceae</taxon>
        <taxon>Ogataea</taxon>
    </lineage>
</organism>
<reference evidence="2" key="1">
    <citation type="journal article" date="2021" name="G3 (Bethesda)">
        <title>Genomic diversity, chromosomal rearrangements, and interspecies hybridization in the ogataea polymorpha species complex.</title>
        <authorList>
            <person name="Hanson S.J."/>
            <person name="Cinneide E.O."/>
            <person name="Salzberg L.I."/>
            <person name="Wolfe K.H."/>
            <person name="McGowan J."/>
            <person name="Fitzpatrick D.A."/>
            <person name="Matlin K."/>
        </authorList>
    </citation>
    <scope>NUCLEOTIDE SEQUENCE</scope>
    <source>
        <strain evidence="2">61-244</strain>
    </source>
</reference>
<feature type="region of interest" description="Disordered" evidence="1">
    <location>
        <begin position="74"/>
        <end position="98"/>
    </location>
</feature>
<dbReference type="Gene3D" id="3.40.50.12280">
    <property type="match status" value="1"/>
</dbReference>
<dbReference type="AlphaFoldDB" id="A0AAN6I5K6"/>
<proteinExistence type="predicted"/>
<evidence type="ECO:0000313" key="2">
    <source>
        <dbReference type="EMBL" id="KAG7817572.1"/>
    </source>
</evidence>
<gene>
    <name evidence="2" type="ORF">KL928_003471</name>
</gene>
<accession>A0AAN6I5K6</accession>
<comment type="caution">
    <text evidence="2">The sequence shown here is derived from an EMBL/GenBank/DDBJ whole genome shotgun (WGS) entry which is preliminary data.</text>
</comment>
<dbReference type="EMBL" id="JAHLUX010000007">
    <property type="protein sequence ID" value="KAG7817572.1"/>
    <property type="molecule type" value="Genomic_DNA"/>
</dbReference>
<sequence>MKLIRPTQVARFSTSVLRAKPQLEVDRPVLSELPLSNSLDYAFTSFDKLKNWARKSSFWPATFGLACFGRDDRGRHRDKQDGASSSPGVRPDAVPKMGDLDGQLCERRRLLPLQLQRGERRGPHSSCRHLRAGVSSVVGGPDVRHFPAAEEDHGPPDAPHVVPGVLGCAGGGYLLGGSESPLYLFITPCFYLT</sequence>
<evidence type="ECO:0000313" key="3">
    <source>
        <dbReference type="Proteomes" id="UP001196530"/>
    </source>
</evidence>
<evidence type="ECO:0000256" key="1">
    <source>
        <dbReference type="SAM" id="MobiDB-lite"/>
    </source>
</evidence>
<dbReference type="Proteomes" id="UP001196530">
    <property type="component" value="Unassembled WGS sequence"/>
</dbReference>
<protein>
    <submittedName>
        <fullName evidence="2">Uncharacterized protein</fullName>
    </submittedName>
</protein>
<name>A0AAN6I5K6_PICAN</name>
<dbReference type="GeneID" id="66127522"/>